<dbReference type="RefSeq" id="WP_175348414.1">
    <property type="nucleotide sequence ID" value="NZ_JABMCI010000067.1"/>
</dbReference>
<comment type="caution">
    <text evidence="2">The sequence shown here is derived from an EMBL/GenBank/DDBJ whole genome shotgun (WGS) entry which is preliminary data.</text>
</comment>
<organism evidence="2 3">
    <name type="scientific">Cellulomonas humilata</name>
    <dbReference type="NCBI Taxonomy" id="144055"/>
    <lineage>
        <taxon>Bacteria</taxon>
        <taxon>Bacillati</taxon>
        <taxon>Actinomycetota</taxon>
        <taxon>Actinomycetes</taxon>
        <taxon>Micrococcales</taxon>
        <taxon>Cellulomonadaceae</taxon>
        <taxon>Cellulomonas</taxon>
    </lineage>
</organism>
<dbReference type="InterPro" id="IPR041482">
    <property type="entry name" value="LSDAT_prok"/>
</dbReference>
<keyword evidence="3" id="KW-1185">Reference proteome</keyword>
<dbReference type="EMBL" id="JABMCI010000067">
    <property type="protein sequence ID" value="NUU18493.1"/>
    <property type="molecule type" value="Genomic_DNA"/>
</dbReference>
<name>A0A7Y6A2C5_9CELL</name>
<accession>A0A7Y6A2C5</accession>
<dbReference type="AlphaFoldDB" id="A0A7Y6A2C5"/>
<gene>
    <name evidence="2" type="ORF">HP550_14650</name>
</gene>
<reference evidence="2 3" key="1">
    <citation type="submission" date="2020-05" db="EMBL/GenBank/DDBJ databases">
        <title>Genome Sequencing of Type Strains.</title>
        <authorList>
            <person name="Lemaire J.F."/>
            <person name="Inderbitzin P."/>
            <person name="Gregorio O.A."/>
            <person name="Collins S.B."/>
            <person name="Wespe N."/>
            <person name="Knight-Connoni V."/>
        </authorList>
    </citation>
    <scope>NUCLEOTIDE SEQUENCE [LARGE SCALE GENOMIC DNA]</scope>
    <source>
        <strain evidence="2 3">ATCC 25174</strain>
    </source>
</reference>
<proteinExistence type="predicted"/>
<evidence type="ECO:0000313" key="2">
    <source>
        <dbReference type="EMBL" id="NUU18493.1"/>
    </source>
</evidence>
<sequence length="236" mass="23356">MTVTPAGTPPVAEVTAPDQLPDALAALGIPARRPVLVCVGGADGMSAADLAKVERFVADNLVAVLERHRAVVVDGGTDSGLMSVLGRARHAADAGFTLLGVAAAQTVGPGRDGVGLERHHSAVVLVPGATWGDESPWLAAVADLVAGALPSATLVVNGGTVTYRDVEESLGAGRRVLVVAGSGRAADAIASAASGGATDARTARIAASPLVTTYSIDSPDQLAAAVDAALTPPRPG</sequence>
<protein>
    <recommendedName>
        <fullName evidence="1">LSDAT prokaryote domain-containing protein</fullName>
    </recommendedName>
</protein>
<feature type="domain" description="LSDAT prokaryote" evidence="1">
    <location>
        <begin position="33"/>
        <end position="218"/>
    </location>
</feature>
<evidence type="ECO:0000259" key="1">
    <source>
        <dbReference type="Pfam" id="PF18171"/>
    </source>
</evidence>
<dbReference type="Proteomes" id="UP000565724">
    <property type="component" value="Unassembled WGS sequence"/>
</dbReference>
<dbReference type="Pfam" id="PF18171">
    <property type="entry name" value="LSDAT_prok"/>
    <property type="match status" value="1"/>
</dbReference>
<evidence type="ECO:0000313" key="3">
    <source>
        <dbReference type="Proteomes" id="UP000565724"/>
    </source>
</evidence>